<evidence type="ECO:0000313" key="2">
    <source>
        <dbReference type="EMBL" id="ABM29904.1"/>
    </source>
</evidence>
<evidence type="ECO:0008006" key="4">
    <source>
        <dbReference type="Google" id="ProtNLM"/>
    </source>
</evidence>
<dbReference type="RefSeq" id="WP_011793154.1">
    <property type="nucleotide sequence ID" value="NC_008751.1"/>
</dbReference>
<evidence type="ECO:0000313" key="3">
    <source>
        <dbReference type="Proteomes" id="UP000009173"/>
    </source>
</evidence>
<dbReference type="HOGENOM" id="CLU_046378_0_0_7"/>
<protein>
    <recommendedName>
        <fullName evidence="4">GTPase</fullName>
    </recommendedName>
</protein>
<gene>
    <name evidence="2" type="ordered locus">Dvul_2893</name>
</gene>
<dbReference type="PANTHER" id="PTHR42869">
    <property type="entry name" value="SLL0572 PROTEIN"/>
    <property type="match status" value="1"/>
</dbReference>
<feature type="region of interest" description="Disordered" evidence="1">
    <location>
        <begin position="459"/>
        <end position="484"/>
    </location>
</feature>
<feature type="region of interest" description="Disordered" evidence="1">
    <location>
        <begin position="1"/>
        <end position="29"/>
    </location>
</feature>
<evidence type="ECO:0000256" key="1">
    <source>
        <dbReference type="SAM" id="MobiDB-lite"/>
    </source>
</evidence>
<dbReference type="EMBL" id="CP000527">
    <property type="protein sequence ID" value="ABM29904.1"/>
    <property type="molecule type" value="Genomic_DNA"/>
</dbReference>
<organism evidence="2 3">
    <name type="scientific">Nitratidesulfovibrio vulgaris (strain DP4)</name>
    <name type="common">Desulfovibrio vulgaris</name>
    <dbReference type="NCBI Taxonomy" id="391774"/>
    <lineage>
        <taxon>Bacteria</taxon>
        <taxon>Pseudomonadati</taxon>
        <taxon>Thermodesulfobacteriota</taxon>
        <taxon>Desulfovibrionia</taxon>
        <taxon>Desulfovibrionales</taxon>
        <taxon>Desulfovibrionaceae</taxon>
        <taxon>Nitratidesulfovibrio</taxon>
    </lineage>
</organism>
<accession>A0A0H3ABV7</accession>
<proteinExistence type="predicted"/>
<dbReference type="Proteomes" id="UP000009173">
    <property type="component" value="Chromosome"/>
</dbReference>
<feature type="compositionally biased region" description="Basic and acidic residues" evidence="1">
    <location>
        <begin position="474"/>
        <end position="484"/>
    </location>
</feature>
<sequence>MKDAAIVTGRPTPPESPGAADLHGRDRHQEGPRNVVIMGAAGRDFHNFNMLYRHAPEVRVLAFTAAQIPDIAGRNYPAVLAGPAYPEGIPVIAEEELSTYCLGVRLDEVVFAYSDVSHEEVMHKASRALACGADFTLVSPSRTMLVAHRPVVAVCAVRTGCGKSPVTRHVADTLRHEGLRVVVVRHPMPYGDLAAQAVQRFASVQDMDDARCTIEEREEYEHLVEAGLVVYAGVDYERILAQAEAEADVIIWDGGNNDTPFFRPDVHITLCDALRPGHEVGYHPGETNLRMAHIVVVNKADDARPEQVARVCVNAAAANPGALLLGGASRVTVDTPDAIAGKRVLVVEDGPTLTHGGMPFGAASVAARVFGAAQTVDPWPHAAPSLRATREAYPHLDRALPAMGYSPEQVRDLADTISATPCDLVLSGTPVDLARLIVMTRPHLRVRYTFEDAPLPCTTGAPTETWGNTPDTPEPPRRPDRHGIAEGTGLRTTLAQAVLDRIMPLVRKGID</sequence>
<reference evidence="3" key="1">
    <citation type="journal article" date="2009" name="Environ. Microbiol.">
        <title>Contribution of mobile genetic elements to Desulfovibrio vulgaris genome plasticity.</title>
        <authorList>
            <person name="Walker C.B."/>
            <person name="Stolyar S."/>
            <person name="Chivian D."/>
            <person name="Pinel N."/>
            <person name="Gabster J.A."/>
            <person name="Dehal P.S."/>
            <person name="He Z."/>
            <person name="Yang Z.K."/>
            <person name="Yen H.C."/>
            <person name="Zhou J."/>
            <person name="Wall J.D."/>
            <person name="Hazen T.C."/>
            <person name="Arkin A.P."/>
            <person name="Stahl D.A."/>
        </authorList>
    </citation>
    <scope>NUCLEOTIDE SEQUENCE [LARGE SCALE GENOMIC DNA]</scope>
    <source>
        <strain evidence="3">DP4</strain>
    </source>
</reference>
<dbReference type="PANTHER" id="PTHR42869:SF1">
    <property type="entry name" value="SLL0572 PROTEIN"/>
    <property type="match status" value="1"/>
</dbReference>
<dbReference type="AlphaFoldDB" id="A0A0H3ABV7"/>
<dbReference type="InterPro" id="IPR053199">
    <property type="entry name" value="cDPG_synthetase-like"/>
</dbReference>
<dbReference type="SUPFAM" id="SSF52540">
    <property type="entry name" value="P-loop containing nucleoside triphosphate hydrolases"/>
    <property type="match status" value="1"/>
</dbReference>
<name>A0A0H3ABV7_NITV4</name>
<dbReference type="InterPro" id="IPR027417">
    <property type="entry name" value="P-loop_NTPase"/>
</dbReference>
<dbReference type="KEGG" id="dvl:Dvul_2893"/>